<feature type="transmembrane region" description="Helical" evidence="2">
    <location>
        <begin position="150"/>
        <end position="176"/>
    </location>
</feature>
<feature type="domain" description="Enoyl reductase (ER)" evidence="3">
    <location>
        <begin position="1"/>
        <end position="321"/>
    </location>
</feature>
<dbReference type="InterPro" id="IPR020843">
    <property type="entry name" value="ER"/>
</dbReference>
<dbReference type="AlphaFoldDB" id="A0A6A7C2N1"/>
<reference evidence="4" key="1">
    <citation type="journal article" date="2020" name="Stud. Mycol.">
        <title>101 Dothideomycetes genomes: a test case for predicting lifestyles and emergence of pathogens.</title>
        <authorList>
            <person name="Haridas S."/>
            <person name="Albert R."/>
            <person name="Binder M."/>
            <person name="Bloem J."/>
            <person name="Labutti K."/>
            <person name="Salamov A."/>
            <person name="Andreopoulos B."/>
            <person name="Baker S."/>
            <person name="Barry K."/>
            <person name="Bills G."/>
            <person name="Bluhm B."/>
            <person name="Cannon C."/>
            <person name="Castanera R."/>
            <person name="Culley D."/>
            <person name="Daum C."/>
            <person name="Ezra D."/>
            <person name="Gonzalez J."/>
            <person name="Henrissat B."/>
            <person name="Kuo A."/>
            <person name="Liang C."/>
            <person name="Lipzen A."/>
            <person name="Lutzoni F."/>
            <person name="Magnuson J."/>
            <person name="Mondo S."/>
            <person name="Nolan M."/>
            <person name="Ohm R."/>
            <person name="Pangilinan J."/>
            <person name="Park H.-J."/>
            <person name="Ramirez L."/>
            <person name="Alfaro M."/>
            <person name="Sun H."/>
            <person name="Tritt A."/>
            <person name="Yoshinaga Y."/>
            <person name="Zwiers L.-H."/>
            <person name="Turgeon B."/>
            <person name="Goodwin S."/>
            <person name="Spatafora J."/>
            <person name="Crous P."/>
            <person name="Grigoriev I."/>
        </authorList>
    </citation>
    <scope>NUCLEOTIDE SEQUENCE</scope>
    <source>
        <strain evidence="4">CBS 480.64</strain>
    </source>
</reference>
<evidence type="ECO:0000259" key="3">
    <source>
        <dbReference type="SMART" id="SM00829"/>
    </source>
</evidence>
<keyword evidence="2" id="KW-0472">Membrane</keyword>
<proteinExistence type="predicted"/>
<dbReference type="SUPFAM" id="SSF51735">
    <property type="entry name" value="NAD(P)-binding Rossmann-fold domains"/>
    <property type="match status" value="1"/>
</dbReference>
<dbReference type="GO" id="GO:0016491">
    <property type="term" value="F:oxidoreductase activity"/>
    <property type="evidence" value="ECO:0007669"/>
    <property type="project" value="InterPro"/>
</dbReference>
<dbReference type="SUPFAM" id="SSF50129">
    <property type="entry name" value="GroES-like"/>
    <property type="match status" value="1"/>
</dbReference>
<dbReference type="OrthoDB" id="449487at2759"/>
<dbReference type="InterPro" id="IPR052711">
    <property type="entry name" value="Zinc_ADH-like"/>
</dbReference>
<dbReference type="InterPro" id="IPR011032">
    <property type="entry name" value="GroES-like_sf"/>
</dbReference>
<dbReference type="Pfam" id="PF00107">
    <property type="entry name" value="ADH_zinc_N"/>
    <property type="match status" value="1"/>
</dbReference>
<keyword evidence="2" id="KW-1133">Transmembrane helix</keyword>
<gene>
    <name evidence="4" type="ORF">K470DRAFT_202446</name>
</gene>
<feature type="non-terminal residue" evidence="4">
    <location>
        <position position="323"/>
    </location>
</feature>
<dbReference type="EMBL" id="MU005971">
    <property type="protein sequence ID" value="KAF2861623.1"/>
    <property type="molecule type" value="Genomic_DNA"/>
</dbReference>
<protein>
    <submittedName>
        <fullName evidence="4">Alcohol dehydrogenase</fullName>
    </submittedName>
</protein>
<feature type="non-terminal residue" evidence="4">
    <location>
        <position position="1"/>
    </location>
</feature>
<organism evidence="4 5">
    <name type="scientific">Piedraia hortae CBS 480.64</name>
    <dbReference type="NCBI Taxonomy" id="1314780"/>
    <lineage>
        <taxon>Eukaryota</taxon>
        <taxon>Fungi</taxon>
        <taxon>Dikarya</taxon>
        <taxon>Ascomycota</taxon>
        <taxon>Pezizomycotina</taxon>
        <taxon>Dothideomycetes</taxon>
        <taxon>Dothideomycetidae</taxon>
        <taxon>Capnodiales</taxon>
        <taxon>Piedraiaceae</taxon>
        <taxon>Piedraia</taxon>
    </lineage>
</organism>
<keyword evidence="2" id="KW-0812">Transmembrane</keyword>
<evidence type="ECO:0000256" key="2">
    <source>
        <dbReference type="SAM" id="Phobius"/>
    </source>
</evidence>
<dbReference type="PANTHER" id="PTHR45033:SF3">
    <property type="entry name" value="DEHYDROGENASE, PUTATIVE (AFU_ORTHOLOGUE AFUA_2G13270)-RELATED"/>
    <property type="match status" value="1"/>
</dbReference>
<dbReference type="Gene3D" id="3.90.180.10">
    <property type="entry name" value="Medium-chain alcohol dehydrogenases, catalytic domain"/>
    <property type="match status" value="1"/>
</dbReference>
<dbReference type="CDD" id="cd05188">
    <property type="entry name" value="MDR"/>
    <property type="match status" value="1"/>
</dbReference>
<evidence type="ECO:0000313" key="5">
    <source>
        <dbReference type="Proteomes" id="UP000799421"/>
    </source>
</evidence>
<evidence type="ECO:0000313" key="4">
    <source>
        <dbReference type="EMBL" id="KAF2861623.1"/>
    </source>
</evidence>
<sequence length="323" mass="34104">PDTLTVTLLTASLNHRDIFLRQNLYPGGGYNIPLGADGCGIVTSPPSSPFYNKRVIIQPGKNWDSDLAGPEGPQGPKDSKDPSGGKYAILGGTKPYPSGTLSTHLSLPEHDLVLAPPHLSDPESAALPLTGLTAYRAVFTKGCITPNSTVLVTGIGGGVAIMALLFAVAVGARVYVTSSDEGKIARAVELGAKGGVNYKHPKWEGELGVLVGGEVDVVVDGAGGDIASRAGRVLKQGGIIVSYGMTTGPQMSFPMSAVLKNIELRGSTMGSRREFREMVEFVNQHKIKPVVSRVVEGLEVETVERLFDDMKNGKQFGKLVVRI</sequence>
<dbReference type="Proteomes" id="UP000799421">
    <property type="component" value="Unassembled WGS sequence"/>
</dbReference>
<name>A0A6A7C2N1_9PEZI</name>
<dbReference type="SMART" id="SM00829">
    <property type="entry name" value="PKS_ER"/>
    <property type="match status" value="1"/>
</dbReference>
<evidence type="ECO:0000256" key="1">
    <source>
        <dbReference type="SAM" id="MobiDB-lite"/>
    </source>
</evidence>
<dbReference type="FunFam" id="3.40.50.720:FF:000481">
    <property type="entry name" value="Alcohol dehydrogenase, variant"/>
    <property type="match status" value="1"/>
</dbReference>
<dbReference type="PANTHER" id="PTHR45033">
    <property type="match status" value="1"/>
</dbReference>
<feature type="region of interest" description="Disordered" evidence="1">
    <location>
        <begin position="62"/>
        <end position="88"/>
    </location>
</feature>
<keyword evidence="5" id="KW-1185">Reference proteome</keyword>
<dbReference type="InterPro" id="IPR013149">
    <property type="entry name" value="ADH-like_C"/>
</dbReference>
<accession>A0A6A7C2N1</accession>
<dbReference type="Gene3D" id="3.40.50.720">
    <property type="entry name" value="NAD(P)-binding Rossmann-like Domain"/>
    <property type="match status" value="1"/>
</dbReference>
<dbReference type="InterPro" id="IPR036291">
    <property type="entry name" value="NAD(P)-bd_dom_sf"/>
</dbReference>